<feature type="domain" description="AB hydrolase-1" evidence="1">
    <location>
        <begin position="23"/>
        <end position="254"/>
    </location>
</feature>
<comment type="caution">
    <text evidence="2">The sequence shown here is derived from an EMBL/GenBank/DDBJ whole genome shotgun (WGS) entry which is preliminary data.</text>
</comment>
<evidence type="ECO:0000313" key="2">
    <source>
        <dbReference type="EMBL" id="TXN28147.1"/>
    </source>
</evidence>
<dbReference type="Gene3D" id="3.40.50.1820">
    <property type="entry name" value="alpha/beta hydrolase"/>
    <property type="match status" value="1"/>
</dbReference>
<proteinExistence type="predicted"/>
<dbReference type="SUPFAM" id="SSF53474">
    <property type="entry name" value="alpha/beta-Hydrolases"/>
    <property type="match status" value="1"/>
</dbReference>
<dbReference type="RefSeq" id="WP_147785188.1">
    <property type="nucleotide sequence ID" value="NZ_VRMG01000016.1"/>
</dbReference>
<evidence type="ECO:0000313" key="3">
    <source>
        <dbReference type="Proteomes" id="UP000321379"/>
    </source>
</evidence>
<keyword evidence="2" id="KW-0378">Hydrolase</keyword>
<dbReference type="InterPro" id="IPR029058">
    <property type="entry name" value="AB_hydrolase_fold"/>
</dbReference>
<sequence>MSELVAVDGTTVIAHRAGMGPIILVVHPGMDDGHSWRKVNALLAENFTVVSVHRRQYRLDLTEPVSIRDEVSDIGALVATFGERVLITGHSSGAVVALEALAALPDAFIGAVLYEPPVTIDLTEPMGGSALGAAQQAIAEKRPGKAIQIFTRDMVGLPAWQSRLIRVFVTLNTRMKGLAPRQIADVSAMRDLGVRLPAYAGIEVPVLLVGGDQSPGGLSRQLDALQSTLPQTRRALLPGQGHSANERAPRKLADLIAGFYRDVTR</sequence>
<dbReference type="EMBL" id="VRMG01000016">
    <property type="protein sequence ID" value="TXN28147.1"/>
    <property type="molecule type" value="Genomic_DNA"/>
</dbReference>
<dbReference type="GO" id="GO:0016787">
    <property type="term" value="F:hydrolase activity"/>
    <property type="evidence" value="ECO:0007669"/>
    <property type="project" value="UniProtKB-KW"/>
</dbReference>
<evidence type="ECO:0000259" key="1">
    <source>
        <dbReference type="Pfam" id="PF12697"/>
    </source>
</evidence>
<dbReference type="GO" id="GO:0016020">
    <property type="term" value="C:membrane"/>
    <property type="evidence" value="ECO:0007669"/>
    <property type="project" value="TreeGrafter"/>
</dbReference>
<name>A0A5C8UIZ4_9MICO</name>
<dbReference type="InterPro" id="IPR000073">
    <property type="entry name" value="AB_hydrolase_1"/>
</dbReference>
<dbReference type="AlphaFoldDB" id="A0A5C8UIZ4"/>
<dbReference type="InterPro" id="IPR050266">
    <property type="entry name" value="AB_hydrolase_sf"/>
</dbReference>
<dbReference type="PANTHER" id="PTHR43798">
    <property type="entry name" value="MONOACYLGLYCEROL LIPASE"/>
    <property type="match status" value="1"/>
</dbReference>
<accession>A0A5C8UIZ4</accession>
<organism evidence="2 3">
    <name type="scientific">Lacisediminihabitans profunda</name>
    <dbReference type="NCBI Taxonomy" id="2594790"/>
    <lineage>
        <taxon>Bacteria</taxon>
        <taxon>Bacillati</taxon>
        <taxon>Actinomycetota</taxon>
        <taxon>Actinomycetes</taxon>
        <taxon>Micrococcales</taxon>
        <taxon>Microbacteriaceae</taxon>
        <taxon>Lacisediminihabitans</taxon>
    </lineage>
</organism>
<protein>
    <submittedName>
        <fullName evidence="2">Alpha/beta hydrolase</fullName>
    </submittedName>
</protein>
<keyword evidence="3" id="KW-1185">Reference proteome</keyword>
<dbReference type="Pfam" id="PF12697">
    <property type="entry name" value="Abhydrolase_6"/>
    <property type="match status" value="1"/>
</dbReference>
<gene>
    <name evidence="2" type="ORF">FVP33_18570</name>
</gene>
<reference evidence="2 3" key="1">
    <citation type="submission" date="2019-08" db="EMBL/GenBank/DDBJ databases">
        <title>Bacterial whole genome sequence for Glaciihabitans sp. CHu50b-6-2.</title>
        <authorList>
            <person name="Jin L."/>
        </authorList>
    </citation>
    <scope>NUCLEOTIDE SEQUENCE [LARGE SCALE GENOMIC DNA]</scope>
    <source>
        <strain evidence="2 3">CHu50b-6-2</strain>
    </source>
</reference>
<dbReference type="PANTHER" id="PTHR43798:SF33">
    <property type="entry name" value="HYDROLASE, PUTATIVE (AFU_ORTHOLOGUE AFUA_2G14860)-RELATED"/>
    <property type="match status" value="1"/>
</dbReference>
<dbReference type="Proteomes" id="UP000321379">
    <property type="component" value="Unassembled WGS sequence"/>
</dbReference>